<dbReference type="InterPro" id="IPR000070">
    <property type="entry name" value="Pectinesterase_cat"/>
</dbReference>
<dbReference type="SUPFAM" id="SSF51126">
    <property type="entry name" value="Pectin lyase-like"/>
    <property type="match status" value="1"/>
</dbReference>
<accession>A0A0F9LKC8</accession>
<gene>
    <name evidence="5" type="ORF">LCGC14_1204280</name>
</gene>
<proteinExistence type="predicted"/>
<name>A0A0F9LKC8_9ZZZZ</name>
<dbReference type="InterPro" id="IPR039448">
    <property type="entry name" value="Beta_helix"/>
</dbReference>
<keyword evidence="1" id="KW-0378">Hydrolase</keyword>
<dbReference type="Gene3D" id="2.160.20.10">
    <property type="entry name" value="Single-stranded right-handed beta-helix, Pectin lyase-like"/>
    <property type="match status" value="1"/>
</dbReference>
<dbReference type="Pfam" id="PF13229">
    <property type="entry name" value="Beta_helix"/>
    <property type="match status" value="1"/>
</dbReference>
<organism evidence="5">
    <name type="scientific">marine sediment metagenome</name>
    <dbReference type="NCBI Taxonomy" id="412755"/>
    <lineage>
        <taxon>unclassified sequences</taxon>
        <taxon>metagenomes</taxon>
        <taxon>ecological metagenomes</taxon>
    </lineage>
</organism>
<feature type="domain" description="Right handed beta helix" evidence="4">
    <location>
        <begin position="130"/>
        <end position="288"/>
    </location>
</feature>
<evidence type="ECO:0000256" key="1">
    <source>
        <dbReference type="ARBA" id="ARBA00022801"/>
    </source>
</evidence>
<reference evidence="5" key="1">
    <citation type="journal article" date="2015" name="Nature">
        <title>Complex archaea that bridge the gap between prokaryotes and eukaryotes.</title>
        <authorList>
            <person name="Spang A."/>
            <person name="Saw J.H."/>
            <person name="Jorgensen S.L."/>
            <person name="Zaremba-Niedzwiedzka K."/>
            <person name="Martijn J."/>
            <person name="Lind A.E."/>
            <person name="van Eijk R."/>
            <person name="Schleper C."/>
            <person name="Guy L."/>
            <person name="Ettema T.J."/>
        </authorList>
    </citation>
    <scope>NUCLEOTIDE SEQUENCE</scope>
</reference>
<keyword evidence="2" id="KW-0063">Aspartyl esterase</keyword>
<comment type="caution">
    <text evidence="5">The sequence shown here is derived from an EMBL/GenBank/DDBJ whole genome shotgun (WGS) entry which is preliminary data.</text>
</comment>
<dbReference type="Pfam" id="PF01095">
    <property type="entry name" value="Pectinesterase"/>
    <property type="match status" value="1"/>
</dbReference>
<evidence type="ECO:0000259" key="3">
    <source>
        <dbReference type="Pfam" id="PF01095"/>
    </source>
</evidence>
<sequence>MVLQIQGIKNKLFKHSNAFDIGLGKVRIGMATFVVAVDGSGDFDSIQEAINALPSTGGSIHIKEGTYKITSTISIAKNDIYLFGNGKGTILENQGLNAGNPFIDINNPRVKLERLWIKGTSTGVQSINIDITGNDVKIRNCWITDATDTGIGINGNYIEISGNIIDSNKYGIEAGGNNNIITKNHIINNSEFGIFATEIIKSIITGNNVSTNTKHGIVISAEFNPSNNNIISNNICDGNDTGATGNYSGIEVSGSDNNIISNNRCIGNGKYGINIFNNTCDKNIIIGNICLGNTTGAINDAGTNTHPNGASGTTNLALDDLNIIA</sequence>
<evidence type="ECO:0000256" key="2">
    <source>
        <dbReference type="ARBA" id="ARBA00023085"/>
    </source>
</evidence>
<dbReference type="GO" id="GO:0030599">
    <property type="term" value="F:pectinesterase activity"/>
    <property type="evidence" value="ECO:0007669"/>
    <property type="project" value="InterPro"/>
</dbReference>
<evidence type="ECO:0000313" key="5">
    <source>
        <dbReference type="EMBL" id="KKM93848.1"/>
    </source>
</evidence>
<dbReference type="InterPro" id="IPR006626">
    <property type="entry name" value="PbH1"/>
</dbReference>
<dbReference type="InterPro" id="IPR011050">
    <property type="entry name" value="Pectin_lyase_fold/virulence"/>
</dbReference>
<feature type="domain" description="Pectinesterase catalytic" evidence="3">
    <location>
        <begin position="33"/>
        <end position="89"/>
    </location>
</feature>
<evidence type="ECO:0008006" key="6">
    <source>
        <dbReference type="Google" id="ProtNLM"/>
    </source>
</evidence>
<protein>
    <recommendedName>
        <fullName evidence="6">Right handed beta helix domain-containing protein</fullName>
    </recommendedName>
</protein>
<dbReference type="SMART" id="SM00710">
    <property type="entry name" value="PbH1"/>
    <property type="match status" value="8"/>
</dbReference>
<evidence type="ECO:0000259" key="4">
    <source>
        <dbReference type="Pfam" id="PF13229"/>
    </source>
</evidence>
<dbReference type="InterPro" id="IPR012334">
    <property type="entry name" value="Pectin_lyas_fold"/>
</dbReference>
<dbReference type="AlphaFoldDB" id="A0A0F9LKC8"/>
<dbReference type="GO" id="GO:0042545">
    <property type="term" value="P:cell wall modification"/>
    <property type="evidence" value="ECO:0007669"/>
    <property type="project" value="InterPro"/>
</dbReference>
<dbReference type="EMBL" id="LAZR01006216">
    <property type="protein sequence ID" value="KKM93848.1"/>
    <property type="molecule type" value="Genomic_DNA"/>
</dbReference>